<feature type="compositionally biased region" description="Basic and acidic residues" evidence="6">
    <location>
        <begin position="626"/>
        <end position="638"/>
    </location>
</feature>
<keyword evidence="1 5" id="KW-0489">Methyltransferase</keyword>
<dbReference type="PROSITE" id="PS51686">
    <property type="entry name" value="SAM_MT_RSMB_NOP"/>
    <property type="match status" value="1"/>
</dbReference>
<feature type="compositionally biased region" description="Basic and acidic residues" evidence="6">
    <location>
        <begin position="647"/>
        <end position="656"/>
    </location>
</feature>
<protein>
    <recommendedName>
        <fullName evidence="7">SAM-dependent MTase RsmB/NOP-type domain-containing protein</fullName>
    </recommendedName>
</protein>
<evidence type="ECO:0000256" key="1">
    <source>
        <dbReference type="ARBA" id="ARBA00022603"/>
    </source>
</evidence>
<comment type="caution">
    <text evidence="8">The sequence shown here is derived from an EMBL/GenBank/DDBJ whole genome shotgun (WGS) entry which is preliminary data.</text>
</comment>
<evidence type="ECO:0000256" key="2">
    <source>
        <dbReference type="ARBA" id="ARBA00022679"/>
    </source>
</evidence>
<dbReference type="InterPro" id="IPR049561">
    <property type="entry name" value="NSUN5_7_fdxn-like"/>
</dbReference>
<accession>A0ABN8PUC0</accession>
<evidence type="ECO:0000256" key="3">
    <source>
        <dbReference type="ARBA" id="ARBA00022691"/>
    </source>
</evidence>
<dbReference type="Gene3D" id="3.40.50.150">
    <property type="entry name" value="Vaccinia Virus protein VP39"/>
    <property type="match status" value="1"/>
</dbReference>
<dbReference type="EMBL" id="CALNXK010000085">
    <property type="protein sequence ID" value="CAH3148915.1"/>
    <property type="molecule type" value="Genomic_DNA"/>
</dbReference>
<dbReference type="Pfam" id="PF01189">
    <property type="entry name" value="Methyltr_RsmB-F"/>
    <property type="match status" value="1"/>
</dbReference>
<gene>
    <name evidence="8" type="ORF">PLOB_00046875</name>
</gene>
<evidence type="ECO:0000259" key="7">
    <source>
        <dbReference type="PROSITE" id="PS51686"/>
    </source>
</evidence>
<evidence type="ECO:0000256" key="5">
    <source>
        <dbReference type="PROSITE-ProRule" id="PRU01023"/>
    </source>
</evidence>
<dbReference type="Pfam" id="PF21148">
    <property type="entry name" value="NSUN5_fdxn-like"/>
    <property type="match status" value="1"/>
</dbReference>
<feature type="region of interest" description="Disordered" evidence="6">
    <location>
        <begin position="577"/>
        <end position="686"/>
    </location>
</feature>
<dbReference type="Proteomes" id="UP001159405">
    <property type="component" value="Unassembled WGS sequence"/>
</dbReference>
<dbReference type="InterPro" id="IPR042620">
    <property type="entry name" value="NSUN7"/>
</dbReference>
<dbReference type="PANTHER" id="PTHR14663">
    <property type="entry name" value="METHYLTRANSFERASE NSUN7-RELATED"/>
    <property type="match status" value="1"/>
</dbReference>
<feature type="domain" description="SAM-dependent MTase RsmB/NOP-type" evidence="7">
    <location>
        <begin position="205"/>
        <end position="565"/>
    </location>
</feature>
<feature type="compositionally biased region" description="Polar residues" evidence="6">
    <location>
        <begin position="16"/>
        <end position="47"/>
    </location>
</feature>
<name>A0ABN8PUC0_9CNID</name>
<evidence type="ECO:0000313" key="8">
    <source>
        <dbReference type="EMBL" id="CAH3148915.1"/>
    </source>
</evidence>
<keyword evidence="4 5" id="KW-0694">RNA-binding</keyword>
<dbReference type="Gene3D" id="3.30.70.1170">
    <property type="entry name" value="Sun protein, domain 3"/>
    <property type="match status" value="1"/>
</dbReference>
<keyword evidence="3 5" id="KW-0949">S-adenosyl-L-methionine</keyword>
<comment type="caution">
    <text evidence="5">Lacks conserved residue(s) required for the propagation of feature annotation.</text>
</comment>
<reference evidence="8 9" key="1">
    <citation type="submission" date="2022-05" db="EMBL/GenBank/DDBJ databases">
        <authorList>
            <consortium name="Genoscope - CEA"/>
            <person name="William W."/>
        </authorList>
    </citation>
    <scope>NUCLEOTIDE SEQUENCE [LARGE SCALE GENOMIC DNA]</scope>
</reference>
<evidence type="ECO:0000256" key="4">
    <source>
        <dbReference type="ARBA" id="ARBA00022884"/>
    </source>
</evidence>
<evidence type="ECO:0000256" key="6">
    <source>
        <dbReference type="SAM" id="MobiDB-lite"/>
    </source>
</evidence>
<feature type="region of interest" description="Disordered" evidence="6">
    <location>
        <begin position="1"/>
        <end position="49"/>
    </location>
</feature>
<keyword evidence="2 5" id="KW-0808">Transferase</keyword>
<proteinExistence type="inferred from homology"/>
<organism evidence="8 9">
    <name type="scientific">Porites lobata</name>
    <dbReference type="NCBI Taxonomy" id="104759"/>
    <lineage>
        <taxon>Eukaryota</taxon>
        <taxon>Metazoa</taxon>
        <taxon>Cnidaria</taxon>
        <taxon>Anthozoa</taxon>
        <taxon>Hexacorallia</taxon>
        <taxon>Scleractinia</taxon>
        <taxon>Fungiina</taxon>
        <taxon>Poritidae</taxon>
        <taxon>Porites</taxon>
    </lineage>
</organism>
<dbReference type="InterPro" id="IPR001678">
    <property type="entry name" value="MeTrfase_RsmB-F_NOP2_dom"/>
</dbReference>
<dbReference type="PANTHER" id="PTHR14663:SF2">
    <property type="entry name" value="METHYLTRANSFERASE NSUN7-RELATED"/>
    <property type="match status" value="1"/>
</dbReference>
<feature type="compositionally biased region" description="Basic residues" evidence="6">
    <location>
        <begin position="580"/>
        <end position="590"/>
    </location>
</feature>
<sequence length="686" mass="76969">MLKKENSGPTSKAKKSTSSFNATNGVKSQHGSAVSNARISQSETSVATRKKRDTFSHSIYEKAAEIYRHLKGEIVSSQLPTFDEDLERRRAYSLAFGAKRYESVLDDILLDSYFFSSYFKLEAYHKHRVMVMLLDYQQNGFYFGTERFKNKKVEIPEKENSIPHILEIQKAMVSHRIKLRAALARSRIRDCAISVEALLPKEEQDKLQYAAQQPVYARVNTWKASYSDILETLTSEGFLMEDSLPSPEDDETGLSGRCFMKDPHFDNLFVFSPTIKFQLYDHDLVIDGKLAIQDKSSIAAAEVVNSIVLEFASQKEKTFQLIPGADVKSVLGEGDDLIQTHAESGNLTAHLSSLIHPDRKVFAFGVPQESHEMIEDKLERMAARNVALQEESFLDALPTDELLKKVRIIVVNVPCSKSGVVNPVDFVLQEGVTNSIKELARGNVDSSKVKGMAFQHLSFLRHAMKFPQVQAIIYITRSINKSENMDVVKKAMEMNQDERSKQSSYFELTPALPKLAQSLREAARISNGLLEKEISLTHKEPETRYLNLEPSAAMNGGFVALLKRQKPVETAQEVLERAAKKGLMKPKGKPARVNSPREKPKPARAQADMSRLRIKESPGGNLSDNEGERNSLKVVDKKRAPRSWHGSAEDVAKPNPKDVVSSIPKPSETGPKKLGKKMTQPKPFMF</sequence>
<evidence type="ECO:0000313" key="9">
    <source>
        <dbReference type="Proteomes" id="UP001159405"/>
    </source>
</evidence>
<comment type="similarity">
    <text evidence="5">Belongs to the class I-like SAM-binding methyltransferase superfamily. RsmB/NOP family.</text>
</comment>
<dbReference type="SUPFAM" id="SSF53335">
    <property type="entry name" value="S-adenosyl-L-methionine-dependent methyltransferases"/>
    <property type="match status" value="1"/>
</dbReference>
<dbReference type="InterPro" id="IPR049560">
    <property type="entry name" value="MeTrfase_RsmB-F_NOP2_cat"/>
</dbReference>
<dbReference type="InterPro" id="IPR029063">
    <property type="entry name" value="SAM-dependent_MTases_sf"/>
</dbReference>
<keyword evidence="9" id="KW-1185">Reference proteome</keyword>